<gene>
    <name evidence="1" type="ORF">RND81_07G033500</name>
</gene>
<proteinExistence type="predicted"/>
<dbReference type="Proteomes" id="UP001443914">
    <property type="component" value="Unassembled WGS sequence"/>
</dbReference>
<comment type="caution">
    <text evidence="1">The sequence shown here is derived from an EMBL/GenBank/DDBJ whole genome shotgun (WGS) entry which is preliminary data.</text>
</comment>
<evidence type="ECO:0000313" key="2">
    <source>
        <dbReference type="Proteomes" id="UP001443914"/>
    </source>
</evidence>
<dbReference type="Gene3D" id="3.60.10.10">
    <property type="entry name" value="Endonuclease/exonuclease/phosphatase"/>
    <property type="match status" value="1"/>
</dbReference>
<dbReference type="PANTHER" id="PTHR33710:SF80">
    <property type="entry name" value="ENDONUCLEASE_EXONUCLEASE_PHOSPHATASE"/>
    <property type="match status" value="1"/>
</dbReference>
<name>A0AAW1JN97_SAPOF</name>
<dbReference type="PANTHER" id="PTHR33710">
    <property type="entry name" value="BNAC02G09200D PROTEIN"/>
    <property type="match status" value="1"/>
</dbReference>
<keyword evidence="2" id="KW-1185">Reference proteome</keyword>
<sequence>MGLVETRVKVHNAGRIGAKLFGHNWGLVNNYQFHPNGRIWLTWNKTRVRLEVFHLSTQMITGVPWILMGDFNVVLRDDKKKSDGMFDHGSMDFGDCCQSLQLMDLPYQGVFYTWNNKQFADARTWCKLDRVMGNCDWFHASWDVQVDFLEPGVSDHSSVLVCFTTPSENRGQSFKYLNGWAQHQNFQQIVREHWQRQFRGTKMYCLFQKLKAIKGALRELHKGSYSHISARVAAARDELFRTQQLLHSQPDDYDLMQQEASDLHHFLQLQKAEISFSQQRAKIRNIKLNDEGSSYFYAKIKERASRNKIVSISYNDCVATTDTSIGEAFRAYYTNLLGVEQHVEDYGQLNIEGARLDDNKHALLLLPITDSEIKDSLFGIDDDKAPGIDGFSAGFFKSTWSITGHDIIAAVKDFFLTNKMLKTVNSTVLTLVP</sequence>
<dbReference type="InterPro" id="IPR036691">
    <property type="entry name" value="Endo/exonu/phosph_ase_sf"/>
</dbReference>
<reference evidence="1" key="1">
    <citation type="submission" date="2024-03" db="EMBL/GenBank/DDBJ databases">
        <title>WGS assembly of Saponaria officinalis var. Norfolk2.</title>
        <authorList>
            <person name="Jenkins J."/>
            <person name="Shu S."/>
            <person name="Grimwood J."/>
            <person name="Barry K."/>
            <person name="Goodstein D."/>
            <person name="Schmutz J."/>
            <person name="Leebens-Mack J."/>
            <person name="Osbourn A."/>
        </authorList>
    </citation>
    <scope>NUCLEOTIDE SEQUENCE [LARGE SCALE GENOMIC DNA]</scope>
    <source>
        <strain evidence="1">JIC</strain>
    </source>
</reference>
<protein>
    <submittedName>
        <fullName evidence="1">Uncharacterized protein</fullName>
    </submittedName>
</protein>
<dbReference type="AlphaFoldDB" id="A0AAW1JN97"/>
<evidence type="ECO:0000313" key="1">
    <source>
        <dbReference type="EMBL" id="KAK9705095.1"/>
    </source>
</evidence>
<accession>A0AAW1JN97</accession>
<dbReference type="EMBL" id="JBDFQZ010000007">
    <property type="protein sequence ID" value="KAK9705095.1"/>
    <property type="molecule type" value="Genomic_DNA"/>
</dbReference>
<dbReference type="SUPFAM" id="SSF56219">
    <property type="entry name" value="DNase I-like"/>
    <property type="match status" value="1"/>
</dbReference>
<organism evidence="1 2">
    <name type="scientific">Saponaria officinalis</name>
    <name type="common">Common soapwort</name>
    <name type="synonym">Lychnis saponaria</name>
    <dbReference type="NCBI Taxonomy" id="3572"/>
    <lineage>
        <taxon>Eukaryota</taxon>
        <taxon>Viridiplantae</taxon>
        <taxon>Streptophyta</taxon>
        <taxon>Embryophyta</taxon>
        <taxon>Tracheophyta</taxon>
        <taxon>Spermatophyta</taxon>
        <taxon>Magnoliopsida</taxon>
        <taxon>eudicotyledons</taxon>
        <taxon>Gunneridae</taxon>
        <taxon>Pentapetalae</taxon>
        <taxon>Caryophyllales</taxon>
        <taxon>Caryophyllaceae</taxon>
        <taxon>Caryophylleae</taxon>
        <taxon>Saponaria</taxon>
    </lineage>
</organism>